<dbReference type="RefSeq" id="WP_062036721.1">
    <property type="nucleotide sequence ID" value="NZ_DF968182.1"/>
</dbReference>
<keyword evidence="3" id="KW-0418">Kinase</keyword>
<protein>
    <submittedName>
        <fullName evidence="3">Histidine kinase</fullName>
    </submittedName>
</protein>
<keyword evidence="4" id="KW-1185">Reference proteome</keyword>
<keyword evidence="1" id="KW-0472">Membrane</keyword>
<name>A0A0S7BZT4_9BACT</name>
<dbReference type="InterPro" id="IPR010559">
    <property type="entry name" value="Sig_transdc_His_kin_internal"/>
</dbReference>
<dbReference type="InterPro" id="IPR028994">
    <property type="entry name" value="Integrin_alpha_N"/>
</dbReference>
<dbReference type="GO" id="GO:0000155">
    <property type="term" value="F:phosphorelay sensor kinase activity"/>
    <property type="evidence" value="ECO:0007669"/>
    <property type="project" value="InterPro"/>
</dbReference>
<feature type="domain" description="Signal transduction histidine kinase internal region" evidence="2">
    <location>
        <begin position="500"/>
        <end position="579"/>
    </location>
</feature>
<dbReference type="Pfam" id="PF06580">
    <property type="entry name" value="His_kinase"/>
    <property type="match status" value="1"/>
</dbReference>
<dbReference type="GO" id="GO:0016020">
    <property type="term" value="C:membrane"/>
    <property type="evidence" value="ECO:0007669"/>
    <property type="project" value="InterPro"/>
</dbReference>
<dbReference type="SUPFAM" id="SSF55874">
    <property type="entry name" value="ATPase domain of HSP90 chaperone/DNA topoisomerase II/histidine kinase"/>
    <property type="match status" value="1"/>
</dbReference>
<sequence length="702" mass="80762">MAFTKILIHDWRKRWVILFNPYVISLIITILILILVFPTVPKYKISVAKIIRNTLDLEVYADISGDGYSDRISIKDDTADIFSIVVYEAITGKMNQWNFEGKPLTKTNDYLIIGDYNKNSKKELYIFSLNHDSIMLHCIYDIDNNKPGFKNVFISRVGFRKGRYEAAILKAAMDDLNNDGYNELIFAVNSGFSLTPRNIFAYDINNRVVLSSPFLGMSMTRIIQKDITGDGKNEILIQGHASDNIADTSFRYHDRSAWLMVLDRKLNFLFEPKEFKGAYSHIYPFIFENNLSFSQAGFYIRSTPPSNDSKICILEKNGKITREKYLPDIPFNGFNNIFFFSAKGKPYIAFIKKNKKELLIIDQEFNITEKEMEVNIGQVESFDLDNDGLNEIISYDSESGKLIILRNNLKQPALIDLSLNSGSLRFSLKNNGEELPELVIWDHLNTSLLTYGINPIFYSRWLITFGIYFGFLAFTWLLLRIQRYQIESKRIMEKRISELQMKIIKNQLDPHFTLNAINSIIHSIRNNESESAAEHLLQFSSLYRHLLLTADQFTCPLKDELAFTENYLRMEQLRFKNKFNYSIAISESVNNEVEIPKMCIQTAVENAVKHGIAPLKTFGEILITVTTNNNHLVIEVQDNGVGRNASSNLYSLSTHMGNRLTRQYFDLFTKLTKRKIDGNVEDLFLESGQAAGTCVKLEIQLN</sequence>
<keyword evidence="3" id="KW-0808">Transferase</keyword>
<feature type="transmembrane region" description="Helical" evidence="1">
    <location>
        <begin position="458"/>
        <end position="479"/>
    </location>
</feature>
<gene>
    <name evidence="3" type="ORF">TBC1_1113</name>
</gene>
<organism evidence="3">
    <name type="scientific">Lentimicrobium saccharophilum</name>
    <dbReference type="NCBI Taxonomy" id="1678841"/>
    <lineage>
        <taxon>Bacteria</taxon>
        <taxon>Pseudomonadati</taxon>
        <taxon>Bacteroidota</taxon>
        <taxon>Bacteroidia</taxon>
        <taxon>Bacteroidales</taxon>
        <taxon>Lentimicrobiaceae</taxon>
        <taxon>Lentimicrobium</taxon>
    </lineage>
</organism>
<feature type="transmembrane region" description="Helical" evidence="1">
    <location>
        <begin position="15"/>
        <end position="37"/>
    </location>
</feature>
<dbReference type="PANTHER" id="PTHR34220">
    <property type="entry name" value="SENSOR HISTIDINE KINASE YPDA"/>
    <property type="match status" value="1"/>
</dbReference>
<dbReference type="Gene3D" id="3.30.565.10">
    <property type="entry name" value="Histidine kinase-like ATPase, C-terminal domain"/>
    <property type="match status" value="1"/>
</dbReference>
<evidence type="ECO:0000313" key="3">
    <source>
        <dbReference type="EMBL" id="GAP41887.1"/>
    </source>
</evidence>
<evidence type="ECO:0000259" key="2">
    <source>
        <dbReference type="Pfam" id="PF06580"/>
    </source>
</evidence>
<dbReference type="InterPro" id="IPR050640">
    <property type="entry name" value="Bact_2-comp_sensor_kinase"/>
</dbReference>
<dbReference type="OrthoDB" id="9809908at2"/>
<dbReference type="STRING" id="1678841.TBC1_1113"/>
<keyword evidence="1" id="KW-1133">Transmembrane helix</keyword>
<dbReference type="InterPro" id="IPR036890">
    <property type="entry name" value="HATPase_C_sf"/>
</dbReference>
<dbReference type="SUPFAM" id="SSF69318">
    <property type="entry name" value="Integrin alpha N-terminal domain"/>
    <property type="match status" value="1"/>
</dbReference>
<dbReference type="AlphaFoldDB" id="A0A0S7BZT4"/>
<dbReference type="EMBL" id="DF968182">
    <property type="protein sequence ID" value="GAP41887.1"/>
    <property type="molecule type" value="Genomic_DNA"/>
</dbReference>
<accession>A0A0S7BZT4</accession>
<reference evidence="3" key="1">
    <citation type="journal article" date="2015" name="Genome Announc.">
        <title>Draft Genome Sequence of Bacteroidales Strain TBC1, a Novel Isolate from a Methanogenic Wastewater Treatment System.</title>
        <authorList>
            <person name="Tourlousse D.M."/>
            <person name="Matsuura N."/>
            <person name="Sun L."/>
            <person name="Toyonaga M."/>
            <person name="Kuroda K."/>
            <person name="Ohashi A."/>
            <person name="Cruz R."/>
            <person name="Yamaguchi T."/>
            <person name="Sekiguchi Y."/>
        </authorList>
    </citation>
    <scope>NUCLEOTIDE SEQUENCE [LARGE SCALE GENOMIC DNA]</scope>
    <source>
        <strain evidence="3">TBC1</strain>
    </source>
</reference>
<evidence type="ECO:0000256" key="1">
    <source>
        <dbReference type="SAM" id="Phobius"/>
    </source>
</evidence>
<dbReference type="PANTHER" id="PTHR34220:SF7">
    <property type="entry name" value="SENSOR HISTIDINE KINASE YPDA"/>
    <property type="match status" value="1"/>
</dbReference>
<dbReference type="Proteomes" id="UP000053091">
    <property type="component" value="Unassembled WGS sequence"/>
</dbReference>
<evidence type="ECO:0000313" key="4">
    <source>
        <dbReference type="Proteomes" id="UP000053091"/>
    </source>
</evidence>
<keyword evidence="1" id="KW-0812">Transmembrane</keyword>
<proteinExistence type="predicted"/>